<proteinExistence type="predicted"/>
<dbReference type="Proteomes" id="UP000005435">
    <property type="component" value="Chromosome"/>
</dbReference>
<sequence length="344" mass="38988">MEKVFVYSSDLVPGMKIAETILNDYGAIVVSEGTVLDDNLIGKLKNLGIYRLQIFDREFIKVETKDVFQKKYNENVKKVKELIWDISIGNGFNSAKVNEVVDSVLEKADERSDIVNCLNQIRSADEYTYSHSVNVSLISLLIGRWMKLNDEKLRLLVQAGLLHDIGKTKVPFDILNKPGKLTDEEFEEMKKHTVYGYRILESVPLIDRDVLAAVLMHHEREDGSGYPTGLTGEKIHLITKIVSVADIFDAMTSNRVYKGKETPFDVFKYMEEDSIGKLSPVVVNVLLNNMANYYIGDKVRLNGGETGEIVYINPRSVSKPIIKVGNRYIDMMVEKDVKIQEIIS</sequence>
<dbReference type="SUPFAM" id="SSF109604">
    <property type="entry name" value="HD-domain/PDEase-like"/>
    <property type="match status" value="1"/>
</dbReference>
<dbReference type="Pfam" id="PF13487">
    <property type="entry name" value="HD_5"/>
    <property type="match status" value="1"/>
</dbReference>
<dbReference type="InterPro" id="IPR003607">
    <property type="entry name" value="HD/PDEase_dom"/>
</dbReference>
<reference evidence="4" key="1">
    <citation type="submission" date="2011-12" db="EMBL/GenBank/DDBJ databases">
        <title>Complete sequence of Clostridium clariflavum DSM 19732.</title>
        <authorList>
            <consortium name="US DOE Joint Genome Institute"/>
            <person name="Lucas S."/>
            <person name="Han J."/>
            <person name="Lapidus A."/>
            <person name="Cheng J.-F."/>
            <person name="Goodwin L."/>
            <person name="Pitluck S."/>
            <person name="Peters L."/>
            <person name="Teshima H."/>
            <person name="Detter J.C."/>
            <person name="Han C."/>
            <person name="Tapia R."/>
            <person name="Land M."/>
            <person name="Hauser L."/>
            <person name="Kyrpides N."/>
            <person name="Ivanova N."/>
            <person name="Pagani I."/>
            <person name="Kitzmiller T."/>
            <person name="Lynd L."/>
            <person name="Izquierdo J."/>
            <person name="Woyke T."/>
        </authorList>
    </citation>
    <scope>NUCLEOTIDE SEQUENCE [LARGE SCALE GENOMIC DNA]</scope>
    <source>
        <strain evidence="4">DSM 19732 / NBRC 101661 / EBR45</strain>
    </source>
</reference>
<evidence type="ECO:0000259" key="2">
    <source>
        <dbReference type="PROSITE" id="PS51832"/>
    </source>
</evidence>
<feature type="domain" description="HD-GYP" evidence="2">
    <location>
        <begin position="106"/>
        <end position="302"/>
    </location>
</feature>
<dbReference type="STRING" id="720554.Clocl_2122"/>
<dbReference type="PANTHER" id="PTHR43155">
    <property type="entry name" value="CYCLIC DI-GMP PHOSPHODIESTERASE PA4108-RELATED"/>
    <property type="match status" value="1"/>
</dbReference>
<dbReference type="AlphaFoldDB" id="G8LWP8"/>
<evidence type="ECO:0000313" key="4">
    <source>
        <dbReference type="Proteomes" id="UP000005435"/>
    </source>
</evidence>
<dbReference type="PROSITE" id="PS51832">
    <property type="entry name" value="HD_GYP"/>
    <property type="match status" value="1"/>
</dbReference>
<dbReference type="CDD" id="cd00077">
    <property type="entry name" value="HDc"/>
    <property type="match status" value="1"/>
</dbReference>
<dbReference type="PROSITE" id="PS51831">
    <property type="entry name" value="HD"/>
    <property type="match status" value="1"/>
</dbReference>
<name>G8LWP8_ACECE</name>
<dbReference type="KEGG" id="ccl:Clocl_2122"/>
<dbReference type="RefSeq" id="WP_014255295.1">
    <property type="nucleotide sequence ID" value="NC_016627.1"/>
</dbReference>
<protein>
    <submittedName>
        <fullName evidence="3">Putative domain HDIG-containing protein</fullName>
    </submittedName>
</protein>
<evidence type="ECO:0000259" key="1">
    <source>
        <dbReference type="PROSITE" id="PS51831"/>
    </source>
</evidence>
<gene>
    <name evidence="3" type="ordered locus">Clocl_2122</name>
</gene>
<dbReference type="InterPro" id="IPR006674">
    <property type="entry name" value="HD_domain"/>
</dbReference>
<keyword evidence="4" id="KW-1185">Reference proteome</keyword>
<dbReference type="HOGENOM" id="CLU_000445_92_1_9"/>
<organism evidence="3 4">
    <name type="scientific">Acetivibrio clariflavus (strain DSM 19732 / NBRC 101661 / EBR45)</name>
    <name type="common">Clostridium clariflavum</name>
    <dbReference type="NCBI Taxonomy" id="720554"/>
    <lineage>
        <taxon>Bacteria</taxon>
        <taxon>Bacillati</taxon>
        <taxon>Bacillota</taxon>
        <taxon>Clostridia</taxon>
        <taxon>Eubacteriales</taxon>
        <taxon>Oscillospiraceae</taxon>
        <taxon>Acetivibrio</taxon>
    </lineage>
</organism>
<evidence type="ECO:0000313" key="3">
    <source>
        <dbReference type="EMBL" id="AEV68716.1"/>
    </source>
</evidence>
<dbReference type="InterPro" id="IPR037522">
    <property type="entry name" value="HD_GYP_dom"/>
</dbReference>
<dbReference type="eggNOG" id="COG2206">
    <property type="taxonomic scope" value="Bacteria"/>
</dbReference>
<dbReference type="InterPro" id="IPR006675">
    <property type="entry name" value="HDIG_dom"/>
</dbReference>
<reference evidence="3 4" key="2">
    <citation type="journal article" date="2012" name="Stand. Genomic Sci.">
        <title>Complete Genome Sequence of Clostridium clariflavum DSM 19732.</title>
        <authorList>
            <person name="Izquierdo J.A."/>
            <person name="Goodwin L."/>
            <person name="Davenport K.W."/>
            <person name="Teshima H."/>
            <person name="Bruce D."/>
            <person name="Detter C."/>
            <person name="Tapia R."/>
            <person name="Han S."/>
            <person name="Land M."/>
            <person name="Hauser L."/>
            <person name="Jeffries C.D."/>
            <person name="Han J."/>
            <person name="Pitluck S."/>
            <person name="Nolan M."/>
            <person name="Chen A."/>
            <person name="Huntemann M."/>
            <person name="Mavromatis K."/>
            <person name="Mikhailova N."/>
            <person name="Liolios K."/>
            <person name="Woyke T."/>
            <person name="Lynd L.R."/>
        </authorList>
    </citation>
    <scope>NUCLEOTIDE SEQUENCE [LARGE SCALE GENOMIC DNA]</scope>
    <source>
        <strain evidence="4">DSM 19732 / NBRC 101661 / EBR45</strain>
    </source>
</reference>
<dbReference type="Gene3D" id="1.10.3210.10">
    <property type="entry name" value="Hypothetical protein af1432"/>
    <property type="match status" value="1"/>
</dbReference>
<accession>G8LWP8</accession>
<dbReference type="NCBIfam" id="TIGR00277">
    <property type="entry name" value="HDIG"/>
    <property type="match status" value="1"/>
</dbReference>
<dbReference type="PANTHER" id="PTHR43155:SF2">
    <property type="entry name" value="CYCLIC DI-GMP PHOSPHODIESTERASE PA4108"/>
    <property type="match status" value="1"/>
</dbReference>
<dbReference type="SMART" id="SM00471">
    <property type="entry name" value="HDc"/>
    <property type="match status" value="1"/>
</dbReference>
<dbReference type="EMBL" id="CP003065">
    <property type="protein sequence ID" value="AEV68716.1"/>
    <property type="molecule type" value="Genomic_DNA"/>
</dbReference>
<dbReference type="OrthoDB" id="9804747at2"/>
<feature type="domain" description="HD" evidence="1">
    <location>
        <begin position="128"/>
        <end position="251"/>
    </location>
</feature>